<keyword evidence="5 7" id="KW-1133">Transmembrane helix</keyword>
<feature type="transmembrane region" description="Helical" evidence="7">
    <location>
        <begin position="105"/>
        <end position="129"/>
    </location>
</feature>
<dbReference type="PANTHER" id="PTHR11101">
    <property type="entry name" value="PHOSPHATE TRANSPORTER"/>
    <property type="match status" value="1"/>
</dbReference>
<keyword evidence="9" id="KW-1185">Reference proteome</keyword>
<keyword evidence="3 7" id="KW-0592">Phosphate transport</keyword>
<comment type="subcellular location">
    <subcellularLocation>
        <location evidence="1 7">Membrane</location>
        <topology evidence="1 7">Multi-pass membrane protein</topology>
    </subcellularLocation>
</comment>
<keyword evidence="6 7" id="KW-0472">Membrane</keyword>
<keyword evidence="2 7" id="KW-0813">Transport</keyword>
<feature type="transmembrane region" description="Helical" evidence="7">
    <location>
        <begin position="454"/>
        <end position="473"/>
    </location>
</feature>
<evidence type="ECO:0000256" key="5">
    <source>
        <dbReference type="ARBA" id="ARBA00022989"/>
    </source>
</evidence>
<feature type="transmembrane region" description="Helical" evidence="7">
    <location>
        <begin position="20"/>
        <end position="40"/>
    </location>
</feature>
<feature type="transmembrane region" description="Helical" evidence="7">
    <location>
        <begin position="505"/>
        <end position="529"/>
    </location>
</feature>
<feature type="transmembrane region" description="Helical" evidence="7">
    <location>
        <begin position="163"/>
        <end position="184"/>
    </location>
</feature>
<sequence>MSFQELPFGPITIDPVVSSYVLLPFTWILAVSLVVTFWQGGSMGANDVSNSFGTSVGSRVLTVNMACILAAIFITLGALALGGQVAKTVGKGIVNYDAFKPIPGLYMLGMMTSSMATGLWVSIATVLSLPVSTTHSIVGATIGFGLVQLGANGIDWWPGVGKIVISWIASPLLSGVFSSVFYVIAKYWIVKPFRDTHNYDPEWRPIALRRQKIYVCVVWFLVTFTVVMFICTTVRDDWYGPAAGIAIGAAVGVALVGYFFLIDFTNRRLDNMELRGGFIEDEKEQLIDEILRNEEDDAFDLVKNNDSGMATTDGANIIDAGVKNFDDEDAEAQPHDAGKFSSMPVDEVYLSRNGSTITIARLKEERKPNMLQKVGGWITKYLGGGGNKKDVSMYAPDDIWDLQLEKRFAGGQVMSACYEAFAAGANDISNAAGTLMAVYQTLQTGNLVDKPDPVYWALAYSCVGIIFGLYFFGTRVMHTIGENLTVLTPLRGLCAELATAFTVLIASYIGIPVSTTHCSIGAVLAVGFFEPDGFKKANYGLVGKIILSWIVTLPIAGGVSALIYVICQGAVTAALGFYPNVLPGEEQLPFAMTCDPVFLESATCSYSESTST</sequence>
<comment type="caution">
    <text evidence="8">The sequence shown here is derived from an EMBL/GenBank/DDBJ whole genome shotgun (WGS) entry which is preliminary data.</text>
</comment>
<evidence type="ECO:0000256" key="4">
    <source>
        <dbReference type="ARBA" id="ARBA00022692"/>
    </source>
</evidence>
<evidence type="ECO:0000256" key="2">
    <source>
        <dbReference type="ARBA" id="ARBA00022448"/>
    </source>
</evidence>
<evidence type="ECO:0000256" key="7">
    <source>
        <dbReference type="RuleBase" id="RU363058"/>
    </source>
</evidence>
<gene>
    <name evidence="8" type="ORF">NDN08_006181</name>
</gene>
<dbReference type="Pfam" id="PF01384">
    <property type="entry name" value="PHO4"/>
    <property type="match status" value="1"/>
</dbReference>
<dbReference type="PANTHER" id="PTHR11101:SF80">
    <property type="entry name" value="PHOSPHATE TRANSPORTER"/>
    <property type="match status" value="1"/>
</dbReference>
<comment type="function">
    <text evidence="7">Sodium-phosphate symporter.</text>
</comment>
<keyword evidence="4 7" id="KW-0812">Transmembrane</keyword>
<proteinExistence type="inferred from homology"/>
<feature type="transmembrane region" description="Helical" evidence="7">
    <location>
        <begin position="61"/>
        <end position="85"/>
    </location>
</feature>
<dbReference type="GO" id="GO:0005315">
    <property type="term" value="F:phosphate transmembrane transporter activity"/>
    <property type="evidence" value="ECO:0007669"/>
    <property type="project" value="InterPro"/>
</dbReference>
<accession>A0AAV8UQJ8</accession>
<dbReference type="InterPro" id="IPR001204">
    <property type="entry name" value="Phos_transporter"/>
</dbReference>
<comment type="similarity">
    <text evidence="7">Belongs to the inorganic phosphate transporter (PiT) (TC 2.A.20) family.</text>
</comment>
<evidence type="ECO:0000256" key="3">
    <source>
        <dbReference type="ARBA" id="ARBA00022592"/>
    </source>
</evidence>
<feature type="transmembrane region" description="Helical" evidence="7">
    <location>
        <begin position="136"/>
        <end position="157"/>
    </location>
</feature>
<dbReference type="GO" id="GO:0035435">
    <property type="term" value="P:phosphate ion transmembrane transport"/>
    <property type="evidence" value="ECO:0007669"/>
    <property type="project" value="TreeGrafter"/>
</dbReference>
<evidence type="ECO:0000256" key="1">
    <source>
        <dbReference type="ARBA" id="ARBA00004141"/>
    </source>
</evidence>
<dbReference type="EMBL" id="JAMWBK010000008">
    <property type="protein sequence ID" value="KAJ8902861.1"/>
    <property type="molecule type" value="Genomic_DNA"/>
</dbReference>
<reference evidence="8 9" key="1">
    <citation type="journal article" date="2023" name="Nat. Commun.">
        <title>Origin of minicircular mitochondrial genomes in red algae.</title>
        <authorList>
            <person name="Lee Y."/>
            <person name="Cho C.H."/>
            <person name="Lee Y.M."/>
            <person name="Park S.I."/>
            <person name="Yang J.H."/>
            <person name="West J.A."/>
            <person name="Bhattacharya D."/>
            <person name="Yoon H.S."/>
        </authorList>
    </citation>
    <scope>NUCLEOTIDE SEQUENCE [LARGE SCALE GENOMIC DNA]</scope>
    <source>
        <strain evidence="8 9">CCMP1338</strain>
        <tissue evidence="8">Whole cell</tissue>
    </source>
</reference>
<evidence type="ECO:0000313" key="8">
    <source>
        <dbReference type="EMBL" id="KAJ8902861.1"/>
    </source>
</evidence>
<evidence type="ECO:0000256" key="6">
    <source>
        <dbReference type="ARBA" id="ARBA00023136"/>
    </source>
</evidence>
<feature type="transmembrane region" description="Helical" evidence="7">
    <location>
        <begin position="241"/>
        <end position="262"/>
    </location>
</feature>
<evidence type="ECO:0000313" key="9">
    <source>
        <dbReference type="Proteomes" id="UP001157974"/>
    </source>
</evidence>
<dbReference type="GO" id="GO:0016020">
    <property type="term" value="C:membrane"/>
    <property type="evidence" value="ECO:0007669"/>
    <property type="project" value="UniProtKB-SubCell"/>
</dbReference>
<dbReference type="AlphaFoldDB" id="A0AAV8UQJ8"/>
<feature type="transmembrane region" description="Helical" evidence="7">
    <location>
        <begin position="213"/>
        <end position="235"/>
    </location>
</feature>
<organism evidence="8 9">
    <name type="scientific">Rhodosorus marinus</name>
    <dbReference type="NCBI Taxonomy" id="101924"/>
    <lineage>
        <taxon>Eukaryota</taxon>
        <taxon>Rhodophyta</taxon>
        <taxon>Stylonematophyceae</taxon>
        <taxon>Stylonematales</taxon>
        <taxon>Stylonemataceae</taxon>
        <taxon>Rhodosorus</taxon>
    </lineage>
</organism>
<dbReference type="Proteomes" id="UP001157974">
    <property type="component" value="Unassembled WGS sequence"/>
</dbReference>
<protein>
    <recommendedName>
        <fullName evidence="7">Phosphate transporter</fullName>
    </recommendedName>
</protein>
<feature type="transmembrane region" description="Helical" evidence="7">
    <location>
        <begin position="541"/>
        <end position="566"/>
    </location>
</feature>
<name>A0AAV8UQJ8_9RHOD</name>